<comment type="caution">
    <text evidence="2">The sequence shown here is derived from an EMBL/GenBank/DDBJ whole genome shotgun (WGS) entry which is preliminary data.</text>
</comment>
<organism evidence="2 3">
    <name type="scientific">Sporothrix eucalyptigena</name>
    <dbReference type="NCBI Taxonomy" id="1812306"/>
    <lineage>
        <taxon>Eukaryota</taxon>
        <taxon>Fungi</taxon>
        <taxon>Dikarya</taxon>
        <taxon>Ascomycota</taxon>
        <taxon>Pezizomycotina</taxon>
        <taxon>Sordariomycetes</taxon>
        <taxon>Sordariomycetidae</taxon>
        <taxon>Ophiostomatales</taxon>
        <taxon>Ophiostomataceae</taxon>
        <taxon>Sporothrix</taxon>
    </lineage>
</organism>
<reference evidence="2 3" key="1">
    <citation type="submission" date="2024-01" db="EMBL/GenBank/DDBJ databases">
        <authorList>
            <person name="Allen C."/>
            <person name="Tagirdzhanova G."/>
        </authorList>
    </citation>
    <scope>NUCLEOTIDE SEQUENCE [LARGE SCALE GENOMIC DNA]</scope>
</reference>
<evidence type="ECO:0000256" key="1">
    <source>
        <dbReference type="SAM" id="MobiDB-lite"/>
    </source>
</evidence>
<gene>
    <name evidence="2" type="ORF">SEUCBS140593_005563</name>
</gene>
<dbReference type="Proteomes" id="UP001642482">
    <property type="component" value="Unassembled WGS sequence"/>
</dbReference>
<name>A0ABP0BXV9_9PEZI</name>
<dbReference type="EMBL" id="CAWUHD010000055">
    <property type="protein sequence ID" value="CAK7224418.1"/>
    <property type="molecule type" value="Genomic_DNA"/>
</dbReference>
<proteinExistence type="predicted"/>
<feature type="region of interest" description="Disordered" evidence="1">
    <location>
        <begin position="138"/>
        <end position="171"/>
    </location>
</feature>
<evidence type="ECO:0000313" key="2">
    <source>
        <dbReference type="EMBL" id="CAK7224418.1"/>
    </source>
</evidence>
<sequence>MPPEAPAMHVLLEEFLAKEPHPETIEALRAFLTSPRPARSPATWIPPADEAETRLGLVRQLRQNIIATTTGSDQTFQFTSAQVSALFLAPLSRLQYFVTMTAPDKGASERDMYAGSIQSSLTGLHDNIRYFLQGQHPDAASKKRKTPGQEPQPVEGPRGENPVQGTDYVSRNEQEKKKCLARDQHRCIFTSSIHPQACHIVPFAFNSTRTNQRDYTTRFAINIQRLFFASLDEEESCLNLLSTGLGSSDKAWNMLSINPYLHAWWARPYWAVECLGIEPVENGYAVILAFHWMPHSDNDITPDQPVRLESDMLGTLDALADRRSYGDGLAPDKQGFPNAIQHDSFQPIVSGQEFRVVHETPEDAQRMRKMVDIQWACVRLAAMSGAAGPSDDDDDWSEFDFEREEYETAVFLGYIERRGRRQ</sequence>
<keyword evidence="3" id="KW-1185">Reference proteome</keyword>
<evidence type="ECO:0000313" key="3">
    <source>
        <dbReference type="Proteomes" id="UP001642482"/>
    </source>
</evidence>
<evidence type="ECO:0008006" key="4">
    <source>
        <dbReference type="Google" id="ProtNLM"/>
    </source>
</evidence>
<accession>A0ABP0BXV9</accession>
<protein>
    <recommendedName>
        <fullName evidence="4">HNH nuclease domain-containing protein</fullName>
    </recommendedName>
</protein>